<dbReference type="FunFam" id="3.40.390.10:FF:000012">
    <property type="entry name" value="Protein MtfA"/>
    <property type="match status" value="1"/>
</dbReference>
<dbReference type="Pfam" id="PF06167">
    <property type="entry name" value="Peptidase_M90"/>
    <property type="match status" value="1"/>
</dbReference>
<dbReference type="STRING" id="1123014.SAMN02745746_03281"/>
<dbReference type="Gene3D" id="3.40.390.10">
    <property type="entry name" value="Collagenase (Catalytic Domain)"/>
    <property type="match status" value="1"/>
</dbReference>
<dbReference type="RefSeq" id="WP_085277384.1">
    <property type="nucleotide sequence ID" value="NZ_FXAG01000021.1"/>
</dbReference>
<gene>
    <name evidence="1" type="ORF">SAMN02745746_03281</name>
</gene>
<dbReference type="InterPro" id="IPR024079">
    <property type="entry name" value="MetalloPept_cat_dom_sf"/>
</dbReference>
<dbReference type="Proteomes" id="UP000192920">
    <property type="component" value="Unassembled WGS sequence"/>
</dbReference>
<protein>
    <recommendedName>
        <fullName evidence="3">Zinc-dependent peptidase</fullName>
    </recommendedName>
</protein>
<dbReference type="GO" id="GO:0005829">
    <property type="term" value="C:cytosol"/>
    <property type="evidence" value="ECO:0007669"/>
    <property type="project" value="TreeGrafter"/>
</dbReference>
<reference evidence="2" key="1">
    <citation type="submission" date="2017-04" db="EMBL/GenBank/DDBJ databases">
        <authorList>
            <person name="Varghese N."/>
            <person name="Submissions S."/>
        </authorList>
    </citation>
    <scope>NUCLEOTIDE SEQUENCE [LARGE SCALE GENOMIC DNA]</scope>
    <source>
        <strain evidence="2">DSM 22618</strain>
    </source>
</reference>
<proteinExistence type="predicted"/>
<dbReference type="Gene3D" id="1.10.472.150">
    <property type="entry name" value="Glucose-regulated metallo-peptidase M90, N-terminal domain"/>
    <property type="match status" value="1"/>
</dbReference>
<dbReference type="SUPFAM" id="SSF55486">
    <property type="entry name" value="Metalloproteases ('zincins'), catalytic domain"/>
    <property type="match status" value="1"/>
</dbReference>
<name>A0A1Y6CA70_9NEIS</name>
<dbReference type="InterPro" id="IPR010384">
    <property type="entry name" value="MtfA_fam"/>
</dbReference>
<sequence>MVFGFFGRRAAAESELAQLRQRAERMPLLAGLSRAELTQLVALAAVFARDKAFTGAAGLVVKPSMVVSVLLQMALPVMNLGKEALAGWEEVVLYPSAFVVRDHWMAPGGVVHEGDSVLIGQARLDGPVVLSWPDVKRSTGRDGWNVVIHEIAHKLDMLNGDANGFPPLHKGMNREQWSQAWAAAYADFQQQLEREGEMAEEGWLDPYAAESPAEFFAVLSETFFECPQGLAEDYPAVYRQLVAFYRQDTLARLSTLE</sequence>
<dbReference type="AlphaFoldDB" id="A0A1Y6CA70"/>
<evidence type="ECO:0000313" key="2">
    <source>
        <dbReference type="Proteomes" id="UP000192920"/>
    </source>
</evidence>
<dbReference type="InterPro" id="IPR042252">
    <property type="entry name" value="MtfA_N"/>
</dbReference>
<accession>A0A1Y6CA70</accession>
<dbReference type="GO" id="GO:0008237">
    <property type="term" value="F:metallopeptidase activity"/>
    <property type="evidence" value="ECO:0007669"/>
    <property type="project" value="InterPro"/>
</dbReference>
<evidence type="ECO:0000313" key="1">
    <source>
        <dbReference type="EMBL" id="SMF44213.1"/>
    </source>
</evidence>
<dbReference type="PANTHER" id="PTHR30164">
    <property type="entry name" value="MTFA PEPTIDASE"/>
    <property type="match status" value="1"/>
</dbReference>
<organism evidence="1 2">
    <name type="scientific">Pseudogulbenkiania subflava DSM 22618</name>
    <dbReference type="NCBI Taxonomy" id="1123014"/>
    <lineage>
        <taxon>Bacteria</taxon>
        <taxon>Pseudomonadati</taxon>
        <taxon>Pseudomonadota</taxon>
        <taxon>Betaproteobacteria</taxon>
        <taxon>Neisseriales</taxon>
        <taxon>Chromobacteriaceae</taxon>
        <taxon>Pseudogulbenkiania</taxon>
    </lineage>
</organism>
<dbReference type="GO" id="GO:0004177">
    <property type="term" value="F:aminopeptidase activity"/>
    <property type="evidence" value="ECO:0007669"/>
    <property type="project" value="TreeGrafter"/>
</dbReference>
<keyword evidence="2" id="KW-1185">Reference proteome</keyword>
<dbReference type="CDD" id="cd20169">
    <property type="entry name" value="Peptidase_M90_mtfA"/>
    <property type="match status" value="1"/>
</dbReference>
<evidence type="ECO:0008006" key="3">
    <source>
        <dbReference type="Google" id="ProtNLM"/>
    </source>
</evidence>
<dbReference type="PANTHER" id="PTHR30164:SF2">
    <property type="entry name" value="PROTEIN MTFA"/>
    <property type="match status" value="1"/>
</dbReference>
<dbReference type="EMBL" id="FXAG01000021">
    <property type="protein sequence ID" value="SMF44213.1"/>
    <property type="molecule type" value="Genomic_DNA"/>
</dbReference>